<evidence type="ECO:0000256" key="7">
    <source>
        <dbReference type="ARBA" id="ARBA00077380"/>
    </source>
</evidence>
<dbReference type="InterPro" id="IPR057657">
    <property type="entry name" value="MAT1_CAK-anch"/>
</dbReference>
<dbReference type="InterPro" id="IPR015877">
    <property type="entry name" value="MAT1_centre"/>
</dbReference>
<evidence type="ECO:0000256" key="1">
    <source>
        <dbReference type="ARBA" id="ARBA00004123"/>
    </source>
</evidence>
<keyword evidence="15" id="KW-1185">Reference proteome</keyword>
<evidence type="ECO:0000259" key="13">
    <source>
        <dbReference type="PROSITE" id="PS50089"/>
    </source>
</evidence>
<dbReference type="Pfam" id="PF17121">
    <property type="entry name" value="zf-C3HC4_5"/>
    <property type="match status" value="1"/>
</dbReference>
<keyword evidence="4" id="KW-0862">Zinc</keyword>
<feature type="region of interest" description="Disordered" evidence="12">
    <location>
        <begin position="158"/>
        <end position="181"/>
    </location>
</feature>
<evidence type="ECO:0000313" key="14">
    <source>
        <dbReference type="EnsemblMetazoa" id="MESCA006135-PA"/>
    </source>
</evidence>
<dbReference type="EMBL" id="CAQQ02004896">
    <property type="status" value="NOT_ANNOTATED_CDS"/>
    <property type="molecule type" value="Genomic_DNA"/>
</dbReference>
<evidence type="ECO:0000256" key="4">
    <source>
        <dbReference type="ARBA" id="ARBA00022833"/>
    </source>
</evidence>
<dbReference type="InterPro" id="IPR001841">
    <property type="entry name" value="Znf_RING"/>
</dbReference>
<feature type="domain" description="RING-type" evidence="13">
    <location>
        <begin position="6"/>
        <end position="50"/>
    </location>
</feature>
<reference evidence="14" key="2">
    <citation type="submission" date="2015-06" db="UniProtKB">
        <authorList>
            <consortium name="EnsemblMetazoa"/>
        </authorList>
    </citation>
    <scope>IDENTIFICATION</scope>
</reference>
<dbReference type="AlphaFoldDB" id="T1GR61"/>
<dbReference type="CDD" id="cd16517">
    <property type="entry name" value="RING-HC_MAT1"/>
    <property type="match status" value="1"/>
</dbReference>
<evidence type="ECO:0000256" key="10">
    <source>
        <dbReference type="PIRNR" id="PIRNR003338"/>
    </source>
</evidence>
<organism evidence="14 15">
    <name type="scientific">Megaselia scalaris</name>
    <name type="common">Humpbacked fly</name>
    <name type="synonym">Phora scalaris</name>
    <dbReference type="NCBI Taxonomy" id="36166"/>
    <lineage>
        <taxon>Eukaryota</taxon>
        <taxon>Metazoa</taxon>
        <taxon>Ecdysozoa</taxon>
        <taxon>Arthropoda</taxon>
        <taxon>Hexapoda</taxon>
        <taxon>Insecta</taxon>
        <taxon>Pterygota</taxon>
        <taxon>Neoptera</taxon>
        <taxon>Endopterygota</taxon>
        <taxon>Diptera</taxon>
        <taxon>Brachycera</taxon>
        <taxon>Muscomorpha</taxon>
        <taxon>Platypezoidea</taxon>
        <taxon>Phoridae</taxon>
        <taxon>Megaseliini</taxon>
        <taxon>Megaselia</taxon>
    </lineage>
</organism>
<evidence type="ECO:0000256" key="12">
    <source>
        <dbReference type="SAM" id="MobiDB-lite"/>
    </source>
</evidence>
<dbReference type="HOGENOM" id="CLU_048466_0_1_1"/>
<reference evidence="15" key="1">
    <citation type="submission" date="2013-02" db="EMBL/GenBank/DDBJ databases">
        <authorList>
            <person name="Hughes D."/>
        </authorList>
    </citation>
    <scope>NUCLEOTIDE SEQUENCE</scope>
    <source>
        <strain>Durham</strain>
        <strain evidence="15">NC isolate 2 -- Noor lab</strain>
    </source>
</reference>
<evidence type="ECO:0000256" key="5">
    <source>
        <dbReference type="ARBA" id="ARBA00023242"/>
    </source>
</evidence>
<dbReference type="PROSITE" id="PS00518">
    <property type="entry name" value="ZF_RING_1"/>
    <property type="match status" value="1"/>
</dbReference>
<evidence type="ECO:0000256" key="11">
    <source>
        <dbReference type="PROSITE-ProRule" id="PRU00175"/>
    </source>
</evidence>
<comment type="subcellular location">
    <subcellularLocation>
        <location evidence="1 10">Nucleus</location>
    </subcellularLocation>
</comment>
<keyword evidence="3 11" id="KW-0863">Zinc-finger</keyword>
<dbReference type="OMA" id="HIMEAYQ"/>
<comment type="subunit">
    <text evidence="10">Associates with CDK7 and cyclin H.</text>
</comment>
<keyword evidence="10" id="KW-0805">Transcription regulation</keyword>
<evidence type="ECO:0000313" key="15">
    <source>
        <dbReference type="Proteomes" id="UP000015102"/>
    </source>
</evidence>
<sequence length="311" mass="36196">MDDQACPRCKTTKYRNPSLKLMVNVCGHTLCESCVDLLFLKGSGSCPQCNVPLRRNNFRVQLFEDPLVEKEVDIRKRLLRDYNKREEDFDTLDEYNDYLEEIETIVFNLCNNIDLLETNKKIEQFKRDNREVIMRNKTKLGRDEFEIETMLEMEKQMEEQRKKELEELENETKKRKQREKEKLIDDLQAGSGNATEIVAKFTEEAEKIKEEAKIVPAVKPASQFSTGVKFGNSTDQMYLPYKIEEDPLYVHEPLIIYNEGPQPPSGFEIEMKGYNTHVRTELPVEKAGGYKCVIACQRALQEAFQGLFHGS</sequence>
<keyword evidence="10" id="KW-0804">Transcription</keyword>
<dbReference type="NCBIfam" id="TIGR00570">
    <property type="entry name" value="cdk7"/>
    <property type="match status" value="1"/>
</dbReference>
<dbReference type="PIRSF" id="PIRSF003338">
    <property type="entry name" value="MAT1_metazoa"/>
    <property type="match status" value="1"/>
</dbReference>
<dbReference type="FunFam" id="3.30.40.10:FF:000037">
    <property type="entry name" value="Cdk-activating kinase assembly factor MAT1, centre"/>
    <property type="match status" value="1"/>
</dbReference>
<dbReference type="GO" id="GO:0006357">
    <property type="term" value="P:regulation of transcription by RNA polymerase II"/>
    <property type="evidence" value="ECO:0007669"/>
    <property type="project" value="TreeGrafter"/>
</dbReference>
<evidence type="ECO:0000256" key="9">
    <source>
        <dbReference type="ARBA" id="ARBA00083888"/>
    </source>
</evidence>
<keyword evidence="10" id="KW-0131">Cell cycle</keyword>
<keyword evidence="5 10" id="KW-0539">Nucleus</keyword>
<dbReference type="PROSITE" id="PS50089">
    <property type="entry name" value="ZF_RING_2"/>
    <property type="match status" value="1"/>
</dbReference>
<dbReference type="GO" id="GO:0005675">
    <property type="term" value="C:transcription factor TFIIH holo complex"/>
    <property type="evidence" value="ECO:0007669"/>
    <property type="project" value="UniProtKB-UniRule"/>
</dbReference>
<protein>
    <recommendedName>
        <fullName evidence="6 10">CDK-activating kinase assembly factor MAT1</fullName>
    </recommendedName>
    <alternativeName>
        <fullName evidence="9 10">CDK7/cyclin-H assembly factor</fullName>
    </alternativeName>
    <alternativeName>
        <fullName evidence="7 10">Menage a trois</fullName>
    </alternativeName>
    <alternativeName>
        <fullName evidence="8 10">RING finger protein MAT1</fullName>
    </alternativeName>
</protein>
<name>T1GR61_MEGSC</name>
<dbReference type="Proteomes" id="UP000015102">
    <property type="component" value="Unassembled WGS sequence"/>
</dbReference>
<dbReference type="InterPro" id="IPR013083">
    <property type="entry name" value="Znf_RING/FYVE/PHD"/>
</dbReference>
<dbReference type="EnsemblMetazoa" id="MESCA006135-RA">
    <property type="protein sequence ID" value="MESCA006135-PA"/>
    <property type="gene ID" value="MESCA006135"/>
</dbReference>
<dbReference type="GO" id="GO:0006289">
    <property type="term" value="P:nucleotide-excision repair"/>
    <property type="evidence" value="ECO:0007669"/>
    <property type="project" value="InterPro"/>
</dbReference>
<dbReference type="InterPro" id="IPR017907">
    <property type="entry name" value="Znf_RING_CS"/>
</dbReference>
<dbReference type="PANTHER" id="PTHR12683">
    <property type="entry name" value="CDK-ACTIVATING KINASE ASSEMBLY FACTOR MAT1"/>
    <property type="match status" value="1"/>
</dbReference>
<dbReference type="Pfam" id="PF06391">
    <property type="entry name" value="MAT1"/>
    <property type="match status" value="1"/>
</dbReference>
<proteinExistence type="predicted"/>
<dbReference type="GO" id="GO:0008270">
    <property type="term" value="F:zinc ion binding"/>
    <property type="evidence" value="ECO:0007669"/>
    <property type="project" value="UniProtKB-KW"/>
</dbReference>
<dbReference type="Gene3D" id="3.30.40.10">
    <property type="entry name" value="Zinc/RING finger domain, C3HC4 (zinc finger)"/>
    <property type="match status" value="1"/>
</dbReference>
<dbReference type="Pfam" id="PF25811">
    <property type="entry name" value="CAK-anch_MAT1"/>
    <property type="match status" value="1"/>
</dbReference>
<dbReference type="PANTHER" id="PTHR12683:SF13">
    <property type="entry name" value="CDK-ACTIVATING KINASE ASSEMBLY FACTOR MAT1"/>
    <property type="match status" value="1"/>
</dbReference>
<dbReference type="GO" id="GO:0061575">
    <property type="term" value="F:cyclin-dependent protein serine/threonine kinase activator activity"/>
    <property type="evidence" value="ECO:0007669"/>
    <property type="project" value="UniProtKB-UniRule"/>
</dbReference>
<evidence type="ECO:0000256" key="2">
    <source>
        <dbReference type="ARBA" id="ARBA00022723"/>
    </source>
</evidence>
<keyword evidence="2" id="KW-0479">Metal-binding</keyword>
<dbReference type="SMART" id="SM00184">
    <property type="entry name" value="RING"/>
    <property type="match status" value="1"/>
</dbReference>
<dbReference type="SUPFAM" id="SSF57850">
    <property type="entry name" value="RING/U-box"/>
    <property type="match status" value="1"/>
</dbReference>
<evidence type="ECO:0000256" key="6">
    <source>
        <dbReference type="ARBA" id="ARBA00074719"/>
    </source>
</evidence>
<dbReference type="InterPro" id="IPR004575">
    <property type="entry name" value="MAT1/Tfb3"/>
</dbReference>
<accession>T1GR61</accession>
<comment type="function">
    <text evidence="10">Stabilizes the cyclin H-CDK7 complex to form a functional CDK-activating kinase (CAK) enzymatic complex.</text>
</comment>
<evidence type="ECO:0000256" key="8">
    <source>
        <dbReference type="ARBA" id="ARBA00077720"/>
    </source>
</evidence>
<dbReference type="STRING" id="36166.T1GR61"/>
<evidence type="ECO:0000256" key="3">
    <source>
        <dbReference type="ARBA" id="ARBA00022771"/>
    </source>
</evidence>